<reference evidence="6" key="2">
    <citation type="submission" date="2018-05" db="EMBL/GenBank/DDBJ databases">
        <title>OmerRS3 (Oryza meridionalis Reference Sequence Version 3).</title>
        <authorList>
            <person name="Zhang J."/>
            <person name="Kudrna D."/>
            <person name="Lee S."/>
            <person name="Talag J."/>
            <person name="Welchert J."/>
            <person name="Wing R.A."/>
        </authorList>
    </citation>
    <scope>NUCLEOTIDE SEQUENCE [LARGE SCALE GENOMIC DNA]</scope>
    <source>
        <strain evidence="6">cv. OR44</strain>
    </source>
</reference>
<evidence type="ECO:0000256" key="1">
    <source>
        <dbReference type="ARBA" id="ARBA00022525"/>
    </source>
</evidence>
<dbReference type="AlphaFoldDB" id="A0A0E0CVD0"/>
<sequence>MDLLAVVALCIAPARSDWLPGTGTFYGGADGSGTMGGACGYGNLYDQGYGINNAALSTPLFNDGASCGQCYLIICDYSKAPDWCKLGKAITVTGTNYCPPNYDLPYCGVDPDDEELGRQLAVSRWTGRTGAQLQCHAARPSSSTTPCRRAGRSAKPSAPTTNSITD</sequence>
<protein>
    <recommendedName>
        <fullName evidence="3">Expansin</fullName>
    </recommendedName>
</protein>
<dbReference type="PANTHER" id="PTHR31867">
    <property type="entry name" value="EXPANSIN-A15"/>
    <property type="match status" value="1"/>
</dbReference>
<dbReference type="GO" id="GO:0005576">
    <property type="term" value="C:extracellular region"/>
    <property type="evidence" value="ECO:0007669"/>
    <property type="project" value="InterPro"/>
</dbReference>
<dbReference type="InterPro" id="IPR007118">
    <property type="entry name" value="Expan_Lol_pI"/>
</dbReference>
<keyword evidence="3" id="KW-0134">Cell wall</keyword>
<comment type="similarity">
    <text evidence="3">Belongs to the expansin family. Expansin A subfamily.</text>
</comment>
<feature type="region of interest" description="Disordered" evidence="4">
    <location>
        <begin position="134"/>
        <end position="166"/>
    </location>
</feature>
<evidence type="ECO:0000313" key="6">
    <source>
        <dbReference type="EnsemblPlants" id="OMERI03G03970.1"/>
    </source>
</evidence>
<comment type="function">
    <text evidence="3">Causes loosening and extension of plant cell walls by disrupting non-covalent bonding between cellulose microfibrils and matrix glucans. No enzymatic activity has been found.</text>
</comment>
<evidence type="ECO:0000256" key="2">
    <source>
        <dbReference type="ARBA" id="ARBA00022729"/>
    </source>
</evidence>
<comment type="subcellular location">
    <subcellularLocation>
        <location evidence="3">Secreted</location>
        <location evidence="3">Cell wall</location>
    </subcellularLocation>
    <subcellularLocation>
        <location evidence="3">Membrane</location>
        <topology evidence="3">Peripheral membrane protein</topology>
    </subcellularLocation>
</comment>
<dbReference type="Gene3D" id="2.40.40.10">
    <property type="entry name" value="RlpA-like domain"/>
    <property type="match status" value="1"/>
</dbReference>
<keyword evidence="2 3" id="KW-0732">Signal</keyword>
<evidence type="ECO:0000256" key="4">
    <source>
        <dbReference type="SAM" id="MobiDB-lite"/>
    </source>
</evidence>
<proteinExistence type="inferred from homology"/>
<dbReference type="InterPro" id="IPR036908">
    <property type="entry name" value="RlpA-like_sf"/>
</dbReference>
<dbReference type="PRINTS" id="PR01226">
    <property type="entry name" value="EXPANSIN"/>
</dbReference>
<evidence type="ECO:0000313" key="7">
    <source>
        <dbReference type="Proteomes" id="UP000008021"/>
    </source>
</evidence>
<evidence type="ECO:0000259" key="5">
    <source>
        <dbReference type="PROSITE" id="PS50842"/>
    </source>
</evidence>
<dbReference type="InterPro" id="IPR009009">
    <property type="entry name" value="RlpA-like_DPBB"/>
</dbReference>
<accession>A0A0E0CVD0</accession>
<dbReference type="Pfam" id="PF03330">
    <property type="entry name" value="DPBB_1"/>
    <property type="match status" value="1"/>
</dbReference>
<feature type="chain" id="PRO_5015216874" description="Expansin" evidence="3">
    <location>
        <begin position="17"/>
        <end position="166"/>
    </location>
</feature>
<dbReference type="SUPFAM" id="SSF50685">
    <property type="entry name" value="Barwin-like endoglucanases"/>
    <property type="match status" value="1"/>
</dbReference>
<dbReference type="InterPro" id="IPR007112">
    <property type="entry name" value="Expansin/allergen_DPBB_dom"/>
</dbReference>
<organism evidence="6">
    <name type="scientific">Oryza meridionalis</name>
    <dbReference type="NCBI Taxonomy" id="40149"/>
    <lineage>
        <taxon>Eukaryota</taxon>
        <taxon>Viridiplantae</taxon>
        <taxon>Streptophyta</taxon>
        <taxon>Embryophyta</taxon>
        <taxon>Tracheophyta</taxon>
        <taxon>Spermatophyta</taxon>
        <taxon>Magnoliopsida</taxon>
        <taxon>Liliopsida</taxon>
        <taxon>Poales</taxon>
        <taxon>Poaceae</taxon>
        <taxon>BOP clade</taxon>
        <taxon>Oryzoideae</taxon>
        <taxon>Oryzeae</taxon>
        <taxon>Oryzinae</taxon>
        <taxon>Oryza</taxon>
    </lineage>
</organism>
<dbReference type="GO" id="GO:0009664">
    <property type="term" value="P:plant-type cell wall organization"/>
    <property type="evidence" value="ECO:0007669"/>
    <property type="project" value="InterPro"/>
</dbReference>
<evidence type="ECO:0000256" key="3">
    <source>
        <dbReference type="RuleBase" id="RU365023"/>
    </source>
</evidence>
<keyword evidence="3" id="KW-0961">Cell wall biogenesis/degradation</keyword>
<feature type="signal peptide" evidence="3">
    <location>
        <begin position="1"/>
        <end position="16"/>
    </location>
</feature>
<feature type="domain" description="Expansin-like EG45" evidence="5">
    <location>
        <begin position="36"/>
        <end position="107"/>
    </location>
</feature>
<dbReference type="EnsemblPlants" id="OMERI03G03970.1">
    <property type="protein sequence ID" value="OMERI03G03970.1"/>
    <property type="gene ID" value="OMERI03G03970"/>
</dbReference>
<dbReference type="SMART" id="SM00837">
    <property type="entry name" value="DPBB_1"/>
    <property type="match status" value="1"/>
</dbReference>
<reference evidence="6" key="1">
    <citation type="submission" date="2015-04" db="UniProtKB">
        <authorList>
            <consortium name="EnsemblPlants"/>
        </authorList>
    </citation>
    <scope>IDENTIFICATION</scope>
</reference>
<dbReference type="Gramene" id="OMERI03G03970.1">
    <property type="protein sequence ID" value="OMERI03G03970.1"/>
    <property type="gene ID" value="OMERI03G03970"/>
</dbReference>
<dbReference type="Proteomes" id="UP000008021">
    <property type="component" value="Chromosome 3"/>
</dbReference>
<dbReference type="STRING" id="40149.A0A0E0CVD0"/>
<dbReference type="HOGENOM" id="CLU_1605305_0_0_1"/>
<dbReference type="PROSITE" id="PS50842">
    <property type="entry name" value="EXPANSIN_EG45"/>
    <property type="match status" value="1"/>
</dbReference>
<keyword evidence="1 3" id="KW-0964">Secreted</keyword>
<keyword evidence="7" id="KW-1185">Reference proteome</keyword>
<dbReference type="PRINTS" id="PR01225">
    <property type="entry name" value="EXPANSNFAMLY"/>
</dbReference>
<name>A0A0E0CVD0_9ORYZ</name>
<dbReference type="InterPro" id="IPR002963">
    <property type="entry name" value="Expansin"/>
</dbReference>
<dbReference type="GO" id="GO:0016020">
    <property type="term" value="C:membrane"/>
    <property type="evidence" value="ECO:0007669"/>
    <property type="project" value="UniProtKB-SubCell"/>
</dbReference>